<keyword evidence="2 9" id="KW-0812">Transmembrane</keyword>
<feature type="disulfide bond" evidence="8">
    <location>
        <begin position="565"/>
        <end position="580"/>
    </location>
</feature>
<dbReference type="Gene3D" id="2.10.25.10">
    <property type="entry name" value="Laminin"/>
    <property type="match status" value="1"/>
</dbReference>
<protein>
    <submittedName>
        <fullName evidence="12">Uncharacterized protein</fullName>
    </submittedName>
</protein>
<sequence>MYNRVHIYVPYCFRTMNISIANPIQGESFASMYEQNRTTEELLFQHASLDTIEDYEIYSLNRRLNRSNPISGEQLYQRCGPSTFGDTCQYRFLLNGRFLQIVHDTFYWKRFHHPRNILMITTGTCYRELQCEGSVVCLDWREVCDGYVQCPNGEDEEHCHQLEINECDALTEYRCKNGHCIPQEMLLDRIPDCLDKSDEIHGINEFCHGYMDWYCDNSICDSYLNHHIYGTPMAFTCGDGQCREMSNVDIIRPAAGASALICGSGRDILYTQQLFLSNNDCFEHIKCTLKFSFFQQECKIKCTSQYQCSSRIPTVCGNLSYAIFPTKPVFDNHVFFVYKLNPMTLSMTNYIPSLICFDSKKCSHYQTTINVDGKTCSTVDQLKEFRDLGRSLSWIGIHTALYTVFGRCASSGTNDEFRLISYNFSSCGHSSLFHCTNSSRCISRHRIQDGSIDCYTGDDEIANYMCDQLPHRFSCNIDQRCIPRRFLMDYEKQCTDGSDEAFGFQCTESLSENCDTLAGRRDTAKENTFSIICNGIQEIRPKFEADDTDETDCTEYSCMTQYTLCNGVWNCVDGRDEIFCDNALSSMHCDVKSGEFFCLQSINHTIRYCASVKTINDSQIDCIGSSDERDFCRKQYPFDFTRRYRCKNASICISPLQICDCHRDCPLNDDEELPLCPWNIASCSTRFFPCSNSVSGQGEIINIIYRCDGLVHCNNHEDEWLCDIIDQSETRTFTSKNLLDFVPILPKNTKNELSQNVTLSWYCNRGIAVSSTVRENEIKCLCPSAYYGDRCEYQRKRLNVILELQATTLIVHASVFKLLIFLVQISTGYVTYSAELIYLPFVQCLPKYIVDLLYPVSWQIKDQHYIRISIFHLTQQSKQIDYRGSWFFAIEFEFLPVNRLVSKITLTENSNLNILRKCTHLSCVHGRCESYLNEPQHYFCQCEPPWFGRLCDLQNAEKCNCAPESICIAPEICICPLNKIGSRCYVPFDPCQVQPCGKNGICVPSDVRSNQWTCVCDEQFFGERCQYNASSINVHFAQNIRIPGAILIHFISLSNINEKKVHSYFRSIGLWQNDAIVFYPEKSMPNLVFVQLFGDLNTNPLHLVFLNNEDTVILYNRIHVEVSKNNECPAISNIFGSTFDQLPYLRRVKQYQRPCKNTTTRITCFYDETHICLCNKLEKIDCIPFVIDNSTAQCPINTNPCKNGGICMQDENQCPKASICVCPECSHGRLCQFSAKPYSLSLEGIIGQFIKSNVKFYQQPHCIFMSLTIASAIFTLGCIDTILCLITFSQSSLRSTGRGFYLLCLSLVCLVNISACFAQMLRLLIEQTSSFSSYPGCIITHFILKAFPIMINWIQVCASIENVAIVCFGLRYRKELSYHAAKYVIGLILLLSFMMTIHDSFYRHLLYDEFEHRTWCVVSFPSKWLKWYDSFMTTIHYVAPFSINILCSIAIIILTARIRARANHSYKKTFWKNLKQNKHLLISPILLALFAIPKQTIALLTTCMKFNGRSEPYFIIIVFYVGYLPSILSTVVFIFPSKTYREQLWQALQHLIRPCRISRLS</sequence>
<dbReference type="InterPro" id="IPR036055">
    <property type="entry name" value="LDL_receptor-like_sf"/>
</dbReference>
<feature type="disulfide bond" evidence="7">
    <location>
        <begin position="923"/>
        <end position="940"/>
    </location>
</feature>
<feature type="transmembrane region" description="Helical" evidence="9">
    <location>
        <begin position="1435"/>
        <end position="1458"/>
    </location>
</feature>
<dbReference type="GO" id="GO:0004930">
    <property type="term" value="F:G protein-coupled receptor activity"/>
    <property type="evidence" value="ECO:0007669"/>
    <property type="project" value="InterPro"/>
</dbReference>
<dbReference type="InterPro" id="IPR017452">
    <property type="entry name" value="GPCR_Rhodpsn_7TM"/>
</dbReference>
<dbReference type="PRINTS" id="PR00261">
    <property type="entry name" value="LDLRECEPTOR"/>
</dbReference>
<keyword evidence="7" id="KW-0245">EGF-like domain</keyword>
<organism evidence="12 13">
    <name type="scientific">Rotaria socialis</name>
    <dbReference type="NCBI Taxonomy" id="392032"/>
    <lineage>
        <taxon>Eukaryota</taxon>
        <taxon>Metazoa</taxon>
        <taxon>Spiralia</taxon>
        <taxon>Gnathifera</taxon>
        <taxon>Rotifera</taxon>
        <taxon>Eurotatoria</taxon>
        <taxon>Bdelloidea</taxon>
        <taxon>Philodinida</taxon>
        <taxon>Philodinidae</taxon>
        <taxon>Rotaria</taxon>
    </lineage>
</organism>
<dbReference type="GO" id="GO:0016192">
    <property type="term" value="P:vesicle-mediated transport"/>
    <property type="evidence" value="ECO:0007669"/>
    <property type="project" value="UniProtKB-ARBA"/>
</dbReference>
<feature type="disulfide bond" evidence="8">
    <location>
        <begin position="144"/>
        <end position="159"/>
    </location>
</feature>
<name>A0A818FJ97_9BILA</name>
<dbReference type="CDD" id="cd00637">
    <property type="entry name" value="7tm_classA_rhodopsin-like"/>
    <property type="match status" value="1"/>
</dbReference>
<dbReference type="InterPro" id="IPR050685">
    <property type="entry name" value="LDLR"/>
</dbReference>
<comment type="subcellular location">
    <subcellularLocation>
        <location evidence="1">Membrane</location>
        <topology evidence="1">Single-pass membrane protein</topology>
    </subcellularLocation>
</comment>
<evidence type="ECO:0000256" key="6">
    <source>
        <dbReference type="ARBA" id="ARBA00023157"/>
    </source>
</evidence>
<dbReference type="SUPFAM" id="SSF57424">
    <property type="entry name" value="LDL receptor-like module"/>
    <property type="match status" value="5"/>
</dbReference>
<feature type="disulfide bond" evidence="8">
    <location>
        <begin position="125"/>
        <end position="137"/>
    </location>
</feature>
<dbReference type="PROSITE" id="PS01186">
    <property type="entry name" value="EGF_2"/>
    <property type="match status" value="1"/>
</dbReference>
<reference evidence="12" key="1">
    <citation type="submission" date="2021-02" db="EMBL/GenBank/DDBJ databases">
        <authorList>
            <person name="Nowell W R."/>
        </authorList>
    </citation>
    <scope>NUCLEOTIDE SEQUENCE</scope>
</reference>
<evidence type="ECO:0000256" key="4">
    <source>
        <dbReference type="ARBA" id="ARBA00022989"/>
    </source>
</evidence>
<dbReference type="PROSITE" id="PS50068">
    <property type="entry name" value="LDLRA_2"/>
    <property type="match status" value="7"/>
</dbReference>
<evidence type="ECO:0000256" key="7">
    <source>
        <dbReference type="PROSITE-ProRule" id="PRU00076"/>
    </source>
</evidence>
<dbReference type="SUPFAM" id="SSF57196">
    <property type="entry name" value="EGF/Laminin"/>
    <property type="match status" value="1"/>
</dbReference>
<feature type="disulfide bond" evidence="7">
    <location>
        <begin position="942"/>
        <end position="951"/>
    </location>
</feature>
<feature type="domain" description="EGF-like" evidence="10">
    <location>
        <begin position="914"/>
        <end position="952"/>
    </location>
</feature>
<keyword evidence="3" id="KW-0677">Repeat</keyword>
<feature type="transmembrane region" description="Helical" evidence="9">
    <location>
        <begin position="1479"/>
        <end position="1501"/>
    </location>
</feature>
<feature type="domain" description="EGF-like" evidence="10">
    <location>
        <begin position="987"/>
        <end position="1026"/>
    </location>
</feature>
<dbReference type="PROSITE" id="PS50026">
    <property type="entry name" value="EGF_3"/>
    <property type="match status" value="2"/>
</dbReference>
<dbReference type="Gene3D" id="1.20.1070.10">
    <property type="entry name" value="Rhodopsin 7-helix transmembrane proteins"/>
    <property type="match status" value="1"/>
</dbReference>
<feature type="disulfide bond" evidence="8">
    <location>
        <begin position="707"/>
        <end position="722"/>
    </location>
</feature>
<feature type="transmembrane region" description="Helical" evidence="9">
    <location>
        <begin position="1342"/>
        <end position="1368"/>
    </location>
</feature>
<dbReference type="PROSITE" id="PS50262">
    <property type="entry name" value="G_PROTEIN_RECEP_F1_2"/>
    <property type="match status" value="1"/>
</dbReference>
<feature type="transmembrane region" description="Helical" evidence="9">
    <location>
        <begin position="1380"/>
        <end position="1398"/>
    </location>
</feature>
<gene>
    <name evidence="12" type="ORF">TIS948_LOCUS33582</name>
</gene>
<feature type="transmembrane region" description="Helical" evidence="9">
    <location>
        <begin position="1263"/>
        <end position="1288"/>
    </location>
</feature>
<evidence type="ECO:0000256" key="9">
    <source>
        <dbReference type="SAM" id="Phobius"/>
    </source>
</evidence>
<evidence type="ECO:0000256" key="5">
    <source>
        <dbReference type="ARBA" id="ARBA00023136"/>
    </source>
</evidence>
<evidence type="ECO:0000313" key="12">
    <source>
        <dbReference type="EMBL" id="CAF3474461.1"/>
    </source>
</evidence>
<proteinExistence type="predicted"/>
<comment type="caution">
    <text evidence="12">The sequence shown here is derived from an EMBL/GenBank/DDBJ whole genome shotgun (WGS) entry which is preliminary data.</text>
</comment>
<evidence type="ECO:0000313" key="13">
    <source>
        <dbReference type="Proteomes" id="UP000663825"/>
    </source>
</evidence>
<feature type="disulfide bond" evidence="8">
    <location>
        <begin position="553"/>
        <end position="571"/>
    </location>
</feature>
<dbReference type="GO" id="GO:0005886">
    <property type="term" value="C:plasma membrane"/>
    <property type="evidence" value="ECO:0007669"/>
    <property type="project" value="TreeGrafter"/>
</dbReference>
<dbReference type="InterPro" id="IPR002172">
    <property type="entry name" value="LDrepeatLR_classA_rpt"/>
</dbReference>
<evidence type="ECO:0000256" key="3">
    <source>
        <dbReference type="ARBA" id="ARBA00022737"/>
    </source>
</evidence>
<keyword evidence="5 9" id="KW-0472">Membrane</keyword>
<dbReference type="SUPFAM" id="SSF81321">
    <property type="entry name" value="Family A G protein-coupled receptor-like"/>
    <property type="match status" value="1"/>
</dbReference>
<dbReference type="InterPro" id="IPR000276">
    <property type="entry name" value="GPCR_Rhodpsn"/>
</dbReference>
<comment type="caution">
    <text evidence="7">Lacks conserved residue(s) required for the propagation of feature annotation.</text>
</comment>
<dbReference type="CDD" id="cd00112">
    <property type="entry name" value="LDLa"/>
    <property type="match status" value="3"/>
</dbReference>
<feature type="disulfide bond" evidence="7">
    <location>
        <begin position="918"/>
        <end position="928"/>
    </location>
</feature>
<evidence type="ECO:0000259" key="10">
    <source>
        <dbReference type="PROSITE" id="PS50026"/>
    </source>
</evidence>
<dbReference type="Gene3D" id="4.10.400.10">
    <property type="entry name" value="Low-density Lipoprotein Receptor"/>
    <property type="match status" value="5"/>
</dbReference>
<dbReference type="OrthoDB" id="10020456at2759"/>
<dbReference type="InterPro" id="IPR000742">
    <property type="entry name" value="EGF"/>
</dbReference>
<dbReference type="SMART" id="SM00192">
    <property type="entry name" value="LDLa"/>
    <property type="match status" value="7"/>
</dbReference>
<dbReference type="Proteomes" id="UP000663825">
    <property type="component" value="Unassembled WGS sequence"/>
</dbReference>
<dbReference type="SMART" id="SM00181">
    <property type="entry name" value="EGF"/>
    <property type="match status" value="3"/>
</dbReference>
<feature type="transmembrane region" description="Helical" evidence="9">
    <location>
        <begin position="1513"/>
        <end position="1535"/>
    </location>
</feature>
<dbReference type="EMBL" id="CAJNXB010006249">
    <property type="protein sequence ID" value="CAF3474461.1"/>
    <property type="molecule type" value="Genomic_DNA"/>
</dbReference>
<evidence type="ECO:0000259" key="11">
    <source>
        <dbReference type="PROSITE" id="PS50262"/>
    </source>
</evidence>
<keyword evidence="6 7" id="KW-1015">Disulfide bond</keyword>
<evidence type="ECO:0000256" key="2">
    <source>
        <dbReference type="ARBA" id="ARBA00022692"/>
    </source>
</evidence>
<accession>A0A818FJ97</accession>
<feature type="transmembrane region" description="Helical" evidence="9">
    <location>
        <begin position="1300"/>
        <end position="1322"/>
    </location>
</feature>
<feature type="disulfide bond" evidence="8">
    <location>
        <begin position="175"/>
        <end position="193"/>
    </location>
</feature>
<dbReference type="PROSITE" id="PS00022">
    <property type="entry name" value="EGF_1"/>
    <property type="match status" value="4"/>
</dbReference>
<keyword evidence="4 9" id="KW-1133">Transmembrane helix</keyword>
<feature type="domain" description="G-protein coupled receptors family 1 profile" evidence="11">
    <location>
        <begin position="1280"/>
        <end position="1533"/>
    </location>
</feature>
<feature type="disulfide bond" evidence="7">
    <location>
        <begin position="1016"/>
        <end position="1025"/>
    </location>
</feature>
<dbReference type="PANTHER" id="PTHR24270">
    <property type="entry name" value="LOW-DENSITY LIPOPROTEIN RECEPTOR-RELATED"/>
    <property type="match status" value="1"/>
</dbReference>
<dbReference type="Pfam" id="PF00001">
    <property type="entry name" value="7tm_1"/>
    <property type="match status" value="1"/>
</dbReference>
<evidence type="ECO:0000256" key="1">
    <source>
        <dbReference type="ARBA" id="ARBA00004167"/>
    </source>
</evidence>
<dbReference type="Pfam" id="PF00057">
    <property type="entry name" value="Ldl_recept_a"/>
    <property type="match status" value="1"/>
</dbReference>
<evidence type="ECO:0000256" key="8">
    <source>
        <dbReference type="PROSITE-ProRule" id="PRU00124"/>
    </source>
</evidence>